<sequence>MNRRASRSPSTASMESGPYEELWIASSRRELIGTARFLIGDEKKPRWVEHVYKAESEEAVDVLKRFRCVEYRLPCSQRMKVRSVKDLHQILVTAGEHSHELSDWHLACNALHLKGSKERTRSEPPSAGRNPYIDPRGIKYGVTTPDTYRE</sequence>
<accession>A0A915LW66</accession>
<dbReference type="AlphaFoldDB" id="A0A915LW66"/>
<organism evidence="2 3">
    <name type="scientific">Meloidogyne javanica</name>
    <name type="common">Root-knot nematode worm</name>
    <dbReference type="NCBI Taxonomy" id="6303"/>
    <lineage>
        <taxon>Eukaryota</taxon>
        <taxon>Metazoa</taxon>
        <taxon>Ecdysozoa</taxon>
        <taxon>Nematoda</taxon>
        <taxon>Chromadorea</taxon>
        <taxon>Rhabditida</taxon>
        <taxon>Tylenchina</taxon>
        <taxon>Tylenchomorpha</taxon>
        <taxon>Tylenchoidea</taxon>
        <taxon>Meloidogynidae</taxon>
        <taxon>Meloidogyninae</taxon>
        <taxon>Meloidogyne</taxon>
        <taxon>Meloidogyne incognita group</taxon>
    </lineage>
</organism>
<dbReference type="Proteomes" id="UP000887561">
    <property type="component" value="Unplaced"/>
</dbReference>
<evidence type="ECO:0000256" key="1">
    <source>
        <dbReference type="SAM" id="MobiDB-lite"/>
    </source>
</evidence>
<reference evidence="3" key="1">
    <citation type="submission" date="2022-11" db="UniProtKB">
        <authorList>
            <consortium name="WormBaseParasite"/>
        </authorList>
    </citation>
    <scope>IDENTIFICATION</scope>
</reference>
<feature type="region of interest" description="Disordered" evidence="1">
    <location>
        <begin position="115"/>
        <end position="150"/>
    </location>
</feature>
<evidence type="ECO:0000313" key="3">
    <source>
        <dbReference type="WBParaSite" id="scaffold1804_cov221.g3677"/>
    </source>
</evidence>
<evidence type="ECO:0000313" key="2">
    <source>
        <dbReference type="Proteomes" id="UP000887561"/>
    </source>
</evidence>
<proteinExistence type="predicted"/>
<dbReference type="WBParaSite" id="scaffold1804_cov221.g3677">
    <property type="protein sequence ID" value="scaffold1804_cov221.g3677"/>
    <property type="gene ID" value="scaffold1804_cov221.g3677"/>
</dbReference>
<protein>
    <submittedName>
        <fullName evidence="3">Uncharacterized protein</fullName>
    </submittedName>
</protein>
<keyword evidence="2" id="KW-1185">Reference proteome</keyword>
<name>A0A915LW66_MELJA</name>